<reference evidence="1 2" key="1">
    <citation type="submission" date="2024-02" db="EMBL/GenBank/DDBJ databases">
        <authorList>
            <person name="Chen Y."/>
            <person name="Shah S."/>
            <person name="Dougan E. K."/>
            <person name="Thang M."/>
            <person name="Chan C."/>
        </authorList>
    </citation>
    <scope>NUCLEOTIDE SEQUENCE [LARGE SCALE GENOMIC DNA]</scope>
</reference>
<organism evidence="1 2">
    <name type="scientific">Durusdinium trenchii</name>
    <dbReference type="NCBI Taxonomy" id="1381693"/>
    <lineage>
        <taxon>Eukaryota</taxon>
        <taxon>Sar</taxon>
        <taxon>Alveolata</taxon>
        <taxon>Dinophyceae</taxon>
        <taxon>Suessiales</taxon>
        <taxon>Symbiodiniaceae</taxon>
        <taxon>Durusdinium</taxon>
    </lineage>
</organism>
<gene>
    <name evidence="1" type="ORF">CCMP2556_LOCUS22148</name>
</gene>
<feature type="non-terminal residue" evidence="1">
    <location>
        <position position="1"/>
    </location>
</feature>
<dbReference type="Proteomes" id="UP001642484">
    <property type="component" value="Unassembled WGS sequence"/>
</dbReference>
<evidence type="ECO:0000313" key="2">
    <source>
        <dbReference type="Proteomes" id="UP001642484"/>
    </source>
</evidence>
<feature type="non-terminal residue" evidence="1">
    <location>
        <position position="122"/>
    </location>
</feature>
<accession>A0ABP0LSG9</accession>
<keyword evidence="2" id="KW-1185">Reference proteome</keyword>
<evidence type="ECO:0000313" key="1">
    <source>
        <dbReference type="EMBL" id="CAK9041287.1"/>
    </source>
</evidence>
<protein>
    <submittedName>
        <fullName evidence="1">Uncharacterized protein</fullName>
    </submittedName>
</protein>
<sequence>RVTGPGPSGLAAKTLQLLLDDEDSTNKFAHVANQVAAANIPPSIASRGSAQHYSRGSLPVASRRTTGSDFTDCLGLEVSMESLEAQGKRSVVTDGQVMVLVAPLLVPRWRRDDWDLHFFPSR</sequence>
<proteinExistence type="predicted"/>
<dbReference type="EMBL" id="CAXAMN010013603">
    <property type="protein sequence ID" value="CAK9041287.1"/>
    <property type="molecule type" value="Genomic_DNA"/>
</dbReference>
<comment type="caution">
    <text evidence="1">The sequence shown here is derived from an EMBL/GenBank/DDBJ whole genome shotgun (WGS) entry which is preliminary data.</text>
</comment>
<name>A0ABP0LSG9_9DINO</name>